<dbReference type="AlphaFoldDB" id="A0A1H1M0G2"/>
<organism evidence="2 3">
    <name type="scientific">Friedmanniella luteola</name>
    <dbReference type="NCBI Taxonomy" id="546871"/>
    <lineage>
        <taxon>Bacteria</taxon>
        <taxon>Bacillati</taxon>
        <taxon>Actinomycetota</taxon>
        <taxon>Actinomycetes</taxon>
        <taxon>Propionibacteriales</taxon>
        <taxon>Nocardioidaceae</taxon>
        <taxon>Friedmanniella</taxon>
    </lineage>
</organism>
<dbReference type="Proteomes" id="UP000199092">
    <property type="component" value="Chromosome I"/>
</dbReference>
<sequence length="200" mass="19409">MATVLSLGLLGSAAGCGFDAQTSQPYTPADGTNLDVGADNQLKIRNLVVVSRTEGEAFISASILSGGGDTLTAVAVVPSPLSGSPAPAVTAEVPAPVELPAGRLVVLTNGPLITVSAPALVAGGAASVTMEFEGSGPVALNCPIVDGTLPEWRSIGTSASPSPSTGISITPSAEPQTPIPSPEASGSASPGPSPSPSETG</sequence>
<dbReference type="EMBL" id="LT629749">
    <property type="protein sequence ID" value="SDR79539.1"/>
    <property type="molecule type" value="Genomic_DNA"/>
</dbReference>
<dbReference type="RefSeq" id="WP_091409710.1">
    <property type="nucleotide sequence ID" value="NZ_LT629749.1"/>
</dbReference>
<dbReference type="STRING" id="546871.SAMN04488543_0496"/>
<evidence type="ECO:0000313" key="3">
    <source>
        <dbReference type="Proteomes" id="UP000199092"/>
    </source>
</evidence>
<feature type="region of interest" description="Disordered" evidence="1">
    <location>
        <begin position="153"/>
        <end position="200"/>
    </location>
</feature>
<keyword evidence="3" id="KW-1185">Reference proteome</keyword>
<dbReference type="OrthoDB" id="3729283at2"/>
<evidence type="ECO:0000313" key="2">
    <source>
        <dbReference type="EMBL" id="SDR79539.1"/>
    </source>
</evidence>
<accession>A0A1H1M0G2</accession>
<feature type="compositionally biased region" description="Low complexity" evidence="1">
    <location>
        <begin position="154"/>
        <end position="173"/>
    </location>
</feature>
<gene>
    <name evidence="2" type="ORF">SAMN04488543_0496</name>
</gene>
<feature type="compositionally biased region" description="Pro residues" evidence="1">
    <location>
        <begin position="191"/>
        <end position="200"/>
    </location>
</feature>
<evidence type="ECO:0008006" key="4">
    <source>
        <dbReference type="Google" id="ProtNLM"/>
    </source>
</evidence>
<protein>
    <recommendedName>
        <fullName evidence="4">Copper(I)-binding protein</fullName>
    </recommendedName>
</protein>
<evidence type="ECO:0000256" key="1">
    <source>
        <dbReference type="SAM" id="MobiDB-lite"/>
    </source>
</evidence>
<name>A0A1H1M0G2_9ACTN</name>
<proteinExistence type="predicted"/>
<reference evidence="2 3" key="1">
    <citation type="submission" date="2016-10" db="EMBL/GenBank/DDBJ databases">
        <authorList>
            <person name="de Groot N.N."/>
        </authorList>
    </citation>
    <scope>NUCLEOTIDE SEQUENCE [LARGE SCALE GENOMIC DNA]</scope>
    <source>
        <strain evidence="2 3">DSM 21741</strain>
    </source>
</reference>